<dbReference type="AlphaFoldDB" id="A0A6H9YKW8"/>
<evidence type="ECO:0000259" key="1">
    <source>
        <dbReference type="PROSITE" id="PS51063"/>
    </source>
</evidence>
<feature type="domain" description="HTH crp-type" evidence="1">
    <location>
        <begin position="1"/>
        <end position="47"/>
    </location>
</feature>
<dbReference type="PROSITE" id="PS51063">
    <property type="entry name" value="HTH_CRP_2"/>
    <property type="match status" value="1"/>
</dbReference>
<dbReference type="SMART" id="SM00419">
    <property type="entry name" value="HTH_CRP"/>
    <property type="match status" value="1"/>
</dbReference>
<dbReference type="InterPro" id="IPR012318">
    <property type="entry name" value="HTH_CRP"/>
</dbReference>
<dbReference type="InterPro" id="IPR036388">
    <property type="entry name" value="WH-like_DNA-bd_sf"/>
</dbReference>
<dbReference type="Pfam" id="PF13545">
    <property type="entry name" value="HTH_Crp_2"/>
    <property type="match status" value="1"/>
</dbReference>
<protein>
    <submittedName>
        <fullName evidence="2">Winged helix-turn-helix domain-containing protein</fullName>
    </submittedName>
</protein>
<dbReference type="Gene3D" id="1.10.10.10">
    <property type="entry name" value="Winged helix-like DNA-binding domain superfamily/Winged helix DNA-binding domain"/>
    <property type="match status" value="1"/>
</dbReference>
<keyword evidence="3" id="KW-1185">Reference proteome</keyword>
<dbReference type="Proteomes" id="UP000468735">
    <property type="component" value="Unassembled WGS sequence"/>
</dbReference>
<dbReference type="GO" id="GO:0006355">
    <property type="term" value="P:regulation of DNA-templated transcription"/>
    <property type="evidence" value="ECO:0007669"/>
    <property type="project" value="InterPro"/>
</dbReference>
<sequence length="77" mass="8522">MRVPLSQAELASLIGCTREAVEQKLREWRQRGLIATGNRSIRVLRVRELARTARVAMPDFESAQGGHGRSFPHPGAA</sequence>
<dbReference type="OrthoDB" id="41390at2"/>
<gene>
    <name evidence="2" type="ORF">F8566_46710</name>
</gene>
<dbReference type="SUPFAM" id="SSF46785">
    <property type="entry name" value="Winged helix' DNA-binding domain"/>
    <property type="match status" value="1"/>
</dbReference>
<dbReference type="PRINTS" id="PR00034">
    <property type="entry name" value="HTHCRP"/>
</dbReference>
<name>A0A6H9YKW8_9ACTN</name>
<comment type="caution">
    <text evidence="2">The sequence shown here is derived from an EMBL/GenBank/DDBJ whole genome shotgun (WGS) entry which is preliminary data.</text>
</comment>
<accession>A0A6H9YKW8</accession>
<reference evidence="2 3" key="1">
    <citation type="submission" date="2019-09" db="EMBL/GenBank/DDBJ databases">
        <title>Actinomadura physcomitrii sp. nov., a novel actinomycete isolated from moss [Physcomitrium sphaericum (Ludw) Fuernr].</title>
        <authorList>
            <person name="Zhuang X."/>
            <person name="Liu C."/>
        </authorList>
    </citation>
    <scope>NUCLEOTIDE SEQUENCE [LARGE SCALE GENOMIC DNA]</scope>
    <source>
        <strain evidence="2 3">HMC1</strain>
    </source>
</reference>
<evidence type="ECO:0000313" key="2">
    <source>
        <dbReference type="EMBL" id="KAB2339848.1"/>
    </source>
</evidence>
<proteinExistence type="predicted"/>
<dbReference type="InterPro" id="IPR036390">
    <property type="entry name" value="WH_DNA-bd_sf"/>
</dbReference>
<dbReference type="EMBL" id="WBMT01000033">
    <property type="protein sequence ID" value="KAB2339848.1"/>
    <property type="molecule type" value="Genomic_DNA"/>
</dbReference>
<dbReference type="GO" id="GO:0003677">
    <property type="term" value="F:DNA binding"/>
    <property type="evidence" value="ECO:0007669"/>
    <property type="project" value="InterPro"/>
</dbReference>
<organism evidence="2 3">
    <name type="scientific">Actinomadura rudentiformis</name>
    <dbReference type="NCBI Taxonomy" id="359158"/>
    <lineage>
        <taxon>Bacteria</taxon>
        <taxon>Bacillati</taxon>
        <taxon>Actinomycetota</taxon>
        <taxon>Actinomycetes</taxon>
        <taxon>Streptosporangiales</taxon>
        <taxon>Thermomonosporaceae</taxon>
        <taxon>Actinomadura</taxon>
    </lineage>
</organism>
<evidence type="ECO:0000313" key="3">
    <source>
        <dbReference type="Proteomes" id="UP000468735"/>
    </source>
</evidence>